<evidence type="ECO:0000313" key="1">
    <source>
        <dbReference type="EMBL" id="GFT24397.1"/>
    </source>
</evidence>
<gene>
    <name evidence="1" type="ORF">NPIL_630701</name>
</gene>
<dbReference type="Proteomes" id="UP000887013">
    <property type="component" value="Unassembled WGS sequence"/>
</dbReference>
<protein>
    <submittedName>
        <fullName evidence="1">Uncharacterized protein</fullName>
    </submittedName>
</protein>
<reference evidence="1" key="1">
    <citation type="submission" date="2020-08" db="EMBL/GenBank/DDBJ databases">
        <title>Multicomponent nature underlies the extraordinary mechanical properties of spider dragline silk.</title>
        <authorList>
            <person name="Kono N."/>
            <person name="Nakamura H."/>
            <person name="Mori M."/>
            <person name="Yoshida Y."/>
            <person name="Ohtoshi R."/>
            <person name="Malay A.D."/>
            <person name="Moran D.A.P."/>
            <person name="Tomita M."/>
            <person name="Numata K."/>
            <person name="Arakawa K."/>
        </authorList>
    </citation>
    <scope>NUCLEOTIDE SEQUENCE</scope>
</reference>
<accession>A0A8X6TMN7</accession>
<comment type="caution">
    <text evidence="1">The sequence shown here is derived from an EMBL/GenBank/DDBJ whole genome shotgun (WGS) entry which is preliminary data.</text>
</comment>
<name>A0A8X6TMN7_NEPPI</name>
<keyword evidence="2" id="KW-1185">Reference proteome</keyword>
<dbReference type="AlphaFoldDB" id="A0A8X6TMN7"/>
<sequence>MPKGRTKMNGVGPPSFHVRDVAPTGCWGERTCWDLKDVLPTEWSEKKPWWRLRSDSDVLIDRLIKQICCCIRFWHFCAFKGRPDLQRLVGDPKVKFGLCQIVRIWS</sequence>
<dbReference type="EMBL" id="BMAW01060073">
    <property type="protein sequence ID" value="GFT24397.1"/>
    <property type="molecule type" value="Genomic_DNA"/>
</dbReference>
<organism evidence="1 2">
    <name type="scientific">Nephila pilipes</name>
    <name type="common">Giant wood spider</name>
    <name type="synonym">Nephila maculata</name>
    <dbReference type="NCBI Taxonomy" id="299642"/>
    <lineage>
        <taxon>Eukaryota</taxon>
        <taxon>Metazoa</taxon>
        <taxon>Ecdysozoa</taxon>
        <taxon>Arthropoda</taxon>
        <taxon>Chelicerata</taxon>
        <taxon>Arachnida</taxon>
        <taxon>Araneae</taxon>
        <taxon>Araneomorphae</taxon>
        <taxon>Entelegynae</taxon>
        <taxon>Araneoidea</taxon>
        <taxon>Nephilidae</taxon>
        <taxon>Nephila</taxon>
    </lineage>
</organism>
<evidence type="ECO:0000313" key="2">
    <source>
        <dbReference type="Proteomes" id="UP000887013"/>
    </source>
</evidence>
<proteinExistence type="predicted"/>